<feature type="transmembrane region" description="Helical" evidence="5">
    <location>
        <begin position="195"/>
        <end position="217"/>
    </location>
</feature>
<feature type="transmembrane region" description="Helical" evidence="5">
    <location>
        <begin position="154"/>
        <end position="174"/>
    </location>
</feature>
<evidence type="ECO:0000256" key="2">
    <source>
        <dbReference type="ARBA" id="ARBA00022692"/>
    </source>
</evidence>
<evidence type="ECO:0000256" key="4">
    <source>
        <dbReference type="ARBA" id="ARBA00023136"/>
    </source>
</evidence>
<evidence type="ECO:0000313" key="7">
    <source>
        <dbReference type="EMBL" id="TXH80424.1"/>
    </source>
</evidence>
<accession>A0A5C7S959</accession>
<feature type="transmembrane region" description="Helical" evidence="5">
    <location>
        <begin position="246"/>
        <end position="263"/>
    </location>
</feature>
<evidence type="ECO:0000256" key="5">
    <source>
        <dbReference type="SAM" id="Phobius"/>
    </source>
</evidence>
<dbReference type="GO" id="GO:0016020">
    <property type="term" value="C:membrane"/>
    <property type="evidence" value="ECO:0007669"/>
    <property type="project" value="UniProtKB-SubCell"/>
</dbReference>
<dbReference type="EMBL" id="SSFD01000311">
    <property type="protein sequence ID" value="TXH80424.1"/>
    <property type="molecule type" value="Genomic_DNA"/>
</dbReference>
<dbReference type="Pfam" id="PF13515">
    <property type="entry name" value="FUSC_2"/>
    <property type="match status" value="1"/>
</dbReference>
<keyword evidence="3 5" id="KW-1133">Transmembrane helix</keyword>
<feature type="transmembrane region" description="Helical" evidence="5">
    <location>
        <begin position="320"/>
        <end position="341"/>
    </location>
</feature>
<comment type="subcellular location">
    <subcellularLocation>
        <location evidence="1">Membrane</location>
        <topology evidence="1">Multi-pass membrane protein</topology>
    </subcellularLocation>
</comment>
<organism evidence="7 8">
    <name type="scientific">Thauera aminoaromatica</name>
    <dbReference type="NCBI Taxonomy" id="164330"/>
    <lineage>
        <taxon>Bacteria</taxon>
        <taxon>Pseudomonadati</taxon>
        <taxon>Pseudomonadota</taxon>
        <taxon>Betaproteobacteria</taxon>
        <taxon>Rhodocyclales</taxon>
        <taxon>Zoogloeaceae</taxon>
        <taxon>Thauera</taxon>
    </lineage>
</organism>
<keyword evidence="4 5" id="KW-0472">Membrane</keyword>
<reference evidence="7 8" key="1">
    <citation type="submission" date="2018-09" db="EMBL/GenBank/DDBJ databases">
        <title>Metagenome Assembled Genomes from an Advanced Water Purification Facility.</title>
        <authorList>
            <person name="Stamps B.W."/>
            <person name="Spear J.R."/>
        </authorList>
    </citation>
    <scope>NUCLEOTIDE SEQUENCE [LARGE SCALE GENOMIC DNA]</scope>
    <source>
        <strain evidence="7">Bin_27_1</strain>
    </source>
</reference>
<proteinExistence type="predicted"/>
<protein>
    <submittedName>
        <fullName evidence="7">FUSC family protein</fullName>
    </submittedName>
</protein>
<feature type="domain" description="Integral membrane bound transporter" evidence="6">
    <location>
        <begin position="210"/>
        <end position="336"/>
    </location>
</feature>
<feature type="transmembrane region" description="Helical" evidence="5">
    <location>
        <begin position="294"/>
        <end position="314"/>
    </location>
</feature>
<feature type="transmembrane region" description="Helical" evidence="5">
    <location>
        <begin position="79"/>
        <end position="98"/>
    </location>
</feature>
<sequence>MTTRSPLQRVADLLRAEWHHLTTLTPSSRRWQMAFAAALASGLPLMVGAWFGHLEYGLISSIGGLAFLYLPNTPMSHRMVWLMACAFGMSASYALGLMTHFLPLARVGVLALIAMLVTMVCRFYRVGPPGSLFFIMAAAIGAYTPGMVEEIPLRVGLLTMGALLASLIAFVYSLRVLRLQPADPVPPLQPPTFDFVVFDAVMIGAFVGLSLAIAQALQLDRPYWVPVSCLAVIQGVSLRAVWNRQLQRVLGTAIGMLFAWWLLSLPLDAWRIALLVILLVFVIESLVVRHYGLAVIFITPLTILLAEAATLGHAPLAELIASRFIDTLLGCVVGLVGGICLHSPRFRERVGGPMRKLVPRRPAR</sequence>
<evidence type="ECO:0000313" key="8">
    <source>
        <dbReference type="Proteomes" id="UP000321192"/>
    </source>
</evidence>
<feature type="transmembrane region" description="Helical" evidence="5">
    <location>
        <begin position="31"/>
        <end position="50"/>
    </location>
</feature>
<keyword evidence="2 5" id="KW-0812">Transmembrane</keyword>
<evidence type="ECO:0000256" key="3">
    <source>
        <dbReference type="ARBA" id="ARBA00022989"/>
    </source>
</evidence>
<evidence type="ECO:0000256" key="1">
    <source>
        <dbReference type="ARBA" id="ARBA00004141"/>
    </source>
</evidence>
<gene>
    <name evidence="7" type="ORF">E6Q80_18660</name>
</gene>
<name>A0A5C7S959_THASP</name>
<feature type="transmembrane region" description="Helical" evidence="5">
    <location>
        <begin position="104"/>
        <end position="124"/>
    </location>
</feature>
<dbReference type="Proteomes" id="UP000321192">
    <property type="component" value="Unassembled WGS sequence"/>
</dbReference>
<evidence type="ECO:0000259" key="6">
    <source>
        <dbReference type="Pfam" id="PF13515"/>
    </source>
</evidence>
<dbReference type="RefSeq" id="WP_276661145.1">
    <property type="nucleotide sequence ID" value="NZ_SSFD01000311.1"/>
</dbReference>
<dbReference type="AlphaFoldDB" id="A0A5C7S959"/>
<comment type="caution">
    <text evidence="7">The sequence shown here is derived from an EMBL/GenBank/DDBJ whole genome shotgun (WGS) entry which is preliminary data.</text>
</comment>
<feature type="transmembrane region" description="Helical" evidence="5">
    <location>
        <begin position="269"/>
        <end position="287"/>
    </location>
</feature>
<feature type="transmembrane region" description="Helical" evidence="5">
    <location>
        <begin position="131"/>
        <end position="148"/>
    </location>
</feature>
<dbReference type="InterPro" id="IPR049453">
    <property type="entry name" value="Memb_transporter_dom"/>
</dbReference>